<proteinExistence type="predicted"/>
<dbReference type="SUPFAM" id="SSF51366">
    <property type="entry name" value="Ribulose-phoshate binding barrel"/>
    <property type="match status" value="1"/>
</dbReference>
<comment type="caution">
    <text evidence="1">The sequence shown here is derived from an EMBL/GenBank/DDBJ whole genome shotgun (WGS) entry which is preliminary data.</text>
</comment>
<dbReference type="AlphaFoldDB" id="A0A0F8W6Q9"/>
<organism evidence="1">
    <name type="scientific">marine sediment metagenome</name>
    <dbReference type="NCBI Taxonomy" id="412755"/>
    <lineage>
        <taxon>unclassified sequences</taxon>
        <taxon>metagenomes</taxon>
        <taxon>ecological metagenomes</taxon>
    </lineage>
</organism>
<evidence type="ECO:0000313" key="1">
    <source>
        <dbReference type="EMBL" id="KKK52407.1"/>
    </source>
</evidence>
<reference evidence="1" key="1">
    <citation type="journal article" date="2015" name="Nature">
        <title>Complex archaea that bridge the gap between prokaryotes and eukaryotes.</title>
        <authorList>
            <person name="Spang A."/>
            <person name="Saw J.H."/>
            <person name="Jorgensen S.L."/>
            <person name="Zaremba-Niedzwiedzka K."/>
            <person name="Martijn J."/>
            <person name="Lind A.E."/>
            <person name="van Eijk R."/>
            <person name="Schleper C."/>
            <person name="Guy L."/>
            <person name="Ettema T.J."/>
        </authorList>
    </citation>
    <scope>NUCLEOTIDE SEQUENCE</scope>
</reference>
<feature type="non-terminal residue" evidence="1">
    <location>
        <position position="1"/>
    </location>
</feature>
<protein>
    <submittedName>
        <fullName evidence="1">Uncharacterized protein</fullName>
    </submittedName>
</protein>
<dbReference type="InterPro" id="IPR011060">
    <property type="entry name" value="RibuloseP-bd_barrel"/>
</dbReference>
<sequence length="39" mass="4252">IRWEGIPKLSYAGTDVVVAGSIIYKGKSIAENFARLKSL</sequence>
<dbReference type="EMBL" id="LAZR01067027">
    <property type="protein sequence ID" value="KKK52407.1"/>
    <property type="molecule type" value="Genomic_DNA"/>
</dbReference>
<name>A0A0F8W6Q9_9ZZZZ</name>
<accession>A0A0F8W6Q9</accession>
<gene>
    <name evidence="1" type="ORF">LCGC14_3105250</name>
</gene>